<reference evidence="1 2" key="1">
    <citation type="journal article" date="2019" name="Nat. Ecol. Evol.">
        <title>Megaphylogeny resolves global patterns of mushroom evolution.</title>
        <authorList>
            <person name="Varga T."/>
            <person name="Krizsan K."/>
            <person name="Foldi C."/>
            <person name="Dima B."/>
            <person name="Sanchez-Garcia M."/>
            <person name="Sanchez-Ramirez S."/>
            <person name="Szollosi G.J."/>
            <person name="Szarkandi J.G."/>
            <person name="Papp V."/>
            <person name="Albert L."/>
            <person name="Andreopoulos W."/>
            <person name="Angelini C."/>
            <person name="Antonin V."/>
            <person name="Barry K.W."/>
            <person name="Bougher N.L."/>
            <person name="Buchanan P."/>
            <person name="Buyck B."/>
            <person name="Bense V."/>
            <person name="Catcheside P."/>
            <person name="Chovatia M."/>
            <person name="Cooper J."/>
            <person name="Damon W."/>
            <person name="Desjardin D."/>
            <person name="Finy P."/>
            <person name="Geml J."/>
            <person name="Haridas S."/>
            <person name="Hughes K."/>
            <person name="Justo A."/>
            <person name="Karasinski D."/>
            <person name="Kautmanova I."/>
            <person name="Kiss B."/>
            <person name="Kocsube S."/>
            <person name="Kotiranta H."/>
            <person name="LaButti K.M."/>
            <person name="Lechner B.E."/>
            <person name="Liimatainen K."/>
            <person name="Lipzen A."/>
            <person name="Lukacs Z."/>
            <person name="Mihaltcheva S."/>
            <person name="Morgado L.N."/>
            <person name="Niskanen T."/>
            <person name="Noordeloos M.E."/>
            <person name="Ohm R.A."/>
            <person name="Ortiz-Santana B."/>
            <person name="Ovrebo C."/>
            <person name="Racz N."/>
            <person name="Riley R."/>
            <person name="Savchenko A."/>
            <person name="Shiryaev A."/>
            <person name="Soop K."/>
            <person name="Spirin V."/>
            <person name="Szebenyi C."/>
            <person name="Tomsovsky M."/>
            <person name="Tulloss R.E."/>
            <person name="Uehling J."/>
            <person name="Grigoriev I.V."/>
            <person name="Vagvolgyi C."/>
            <person name="Papp T."/>
            <person name="Martin F.M."/>
            <person name="Miettinen O."/>
            <person name="Hibbett D.S."/>
            <person name="Nagy L.G."/>
        </authorList>
    </citation>
    <scope>NUCLEOTIDE SEQUENCE [LARGE SCALE GENOMIC DNA]</scope>
    <source>
        <strain evidence="1 2">OMC1185</strain>
    </source>
</reference>
<evidence type="ECO:0000313" key="2">
    <source>
        <dbReference type="Proteomes" id="UP000305948"/>
    </source>
</evidence>
<dbReference type="Proteomes" id="UP000305948">
    <property type="component" value="Unassembled WGS sequence"/>
</dbReference>
<sequence>MPIVSDHGTSLGDIRRALQLCRAVKNSLLSLVKCLLASHEHRNMDAFDAVYILSESSVSEGETQTEPLVDSEHCGGGAMSFCVIS</sequence>
<dbReference type="EMBL" id="ML213513">
    <property type="protein sequence ID" value="TFK50604.1"/>
    <property type="molecule type" value="Genomic_DNA"/>
</dbReference>
<evidence type="ECO:0000313" key="1">
    <source>
        <dbReference type="EMBL" id="TFK50604.1"/>
    </source>
</evidence>
<name>A0A5C3MZ45_9AGAM</name>
<protein>
    <submittedName>
        <fullName evidence="1">Uncharacterized protein</fullName>
    </submittedName>
</protein>
<gene>
    <name evidence="1" type="ORF">OE88DRAFT_1661112</name>
</gene>
<dbReference type="AlphaFoldDB" id="A0A5C3MZ45"/>
<organism evidence="1 2">
    <name type="scientific">Heliocybe sulcata</name>
    <dbReference type="NCBI Taxonomy" id="5364"/>
    <lineage>
        <taxon>Eukaryota</taxon>
        <taxon>Fungi</taxon>
        <taxon>Dikarya</taxon>
        <taxon>Basidiomycota</taxon>
        <taxon>Agaricomycotina</taxon>
        <taxon>Agaricomycetes</taxon>
        <taxon>Gloeophyllales</taxon>
        <taxon>Gloeophyllaceae</taxon>
        <taxon>Heliocybe</taxon>
    </lineage>
</organism>
<proteinExistence type="predicted"/>
<accession>A0A5C3MZ45</accession>
<keyword evidence="2" id="KW-1185">Reference proteome</keyword>